<dbReference type="InterPro" id="IPR011032">
    <property type="entry name" value="GroES-like_sf"/>
</dbReference>
<comment type="caution">
    <text evidence="3">The sequence shown here is derived from an EMBL/GenBank/DDBJ whole genome shotgun (WGS) entry which is preliminary data.</text>
</comment>
<keyword evidence="1" id="KW-0521">NADP</keyword>
<dbReference type="InterPro" id="IPR013149">
    <property type="entry name" value="ADH-like_C"/>
</dbReference>
<protein>
    <submittedName>
        <fullName evidence="3">Crotonyl-CoA carboxylase/reductase</fullName>
    </submittedName>
</protein>
<dbReference type="InterPro" id="IPR020843">
    <property type="entry name" value="ER"/>
</dbReference>
<dbReference type="Proteomes" id="UP000568380">
    <property type="component" value="Unassembled WGS sequence"/>
</dbReference>
<dbReference type="PANTHER" id="PTHR44154:SF1">
    <property type="entry name" value="QUINONE OXIDOREDUCTASE"/>
    <property type="match status" value="1"/>
</dbReference>
<dbReference type="RefSeq" id="WP_184972165.1">
    <property type="nucleotide sequence ID" value="NZ_JACHIN010000016.1"/>
</dbReference>
<dbReference type="PANTHER" id="PTHR44154">
    <property type="entry name" value="QUINONE OXIDOREDUCTASE"/>
    <property type="match status" value="1"/>
</dbReference>
<feature type="domain" description="Enoyl reductase (ER)" evidence="2">
    <location>
        <begin position="57"/>
        <end position="410"/>
    </location>
</feature>
<dbReference type="InterPro" id="IPR051603">
    <property type="entry name" value="Zinc-ADH_QOR/CCCR"/>
</dbReference>
<dbReference type="SMART" id="SM00829">
    <property type="entry name" value="PKS_ER"/>
    <property type="match status" value="1"/>
</dbReference>
<reference evidence="3 4" key="1">
    <citation type="submission" date="2020-08" db="EMBL/GenBank/DDBJ databases">
        <title>Genomic Encyclopedia of Type Strains, Phase IV (KMG-IV): sequencing the most valuable type-strain genomes for metagenomic binning, comparative biology and taxonomic classification.</title>
        <authorList>
            <person name="Goeker M."/>
        </authorList>
    </citation>
    <scope>NUCLEOTIDE SEQUENCE [LARGE SCALE GENOMIC DNA]</scope>
    <source>
        <strain evidence="3 4">DSM 45385</strain>
    </source>
</reference>
<dbReference type="AlphaFoldDB" id="A0A7W8ELU1"/>
<sequence>MNLAQAVVAGAPPEELARLDVPPTYRAAYVHRDEVGMFKTDTDTDTGTDTGTDKDVRLSLHVGQVPMPELAPDEVLVAVMASAINYNTVWSAMFEPIPTFAFLERLGRTDPRHDLSTHVLGSDAAGVVVRTGAAVRRWKAGDRVVTGPAYVDGEDPIAQHDGMLAADLRAWGFETNFGGLADFAVVKATQLLAKPRHLSWEEAACNLLCAATAYRMLVGERGARMRQGDVVLLWGATGGLGGYGVQLVKNGGGIPVGVVSSPEKGELLRAMGCEHVIDRSGFEDLADEKDWRRLGAEVRRLVGEDPGIVFEHTGRETFGASVYVAKRGGAVVTCGSSSGYDHAYDNRHLWMKLKRIIGSHGANYQECHEVNRLISLGMVHPTLSRVYPLDQAGEAARAVQTNRHVGKVGVLALAPGEDLGVEDHALRERIGEERLRLFRRAPAAP</sequence>
<evidence type="ECO:0000256" key="1">
    <source>
        <dbReference type="ARBA" id="ARBA00022857"/>
    </source>
</evidence>
<gene>
    <name evidence="3" type="ORF">HNR40_008750</name>
</gene>
<dbReference type="InterPro" id="IPR010085">
    <property type="entry name" value="Crot_CoA_red"/>
</dbReference>
<evidence type="ECO:0000313" key="4">
    <source>
        <dbReference type="Proteomes" id="UP000568380"/>
    </source>
</evidence>
<evidence type="ECO:0000259" key="2">
    <source>
        <dbReference type="SMART" id="SM00829"/>
    </source>
</evidence>
<organism evidence="3 4">
    <name type="scientific">Nonomuraea endophytica</name>
    <dbReference type="NCBI Taxonomy" id="714136"/>
    <lineage>
        <taxon>Bacteria</taxon>
        <taxon>Bacillati</taxon>
        <taxon>Actinomycetota</taxon>
        <taxon>Actinomycetes</taxon>
        <taxon>Streptosporangiales</taxon>
        <taxon>Streptosporangiaceae</taxon>
        <taxon>Nonomuraea</taxon>
    </lineage>
</organism>
<dbReference type="SUPFAM" id="SSF51735">
    <property type="entry name" value="NAD(P)-binding Rossmann-fold domains"/>
    <property type="match status" value="1"/>
</dbReference>
<dbReference type="EMBL" id="JACHIN010000016">
    <property type="protein sequence ID" value="MBB5083247.1"/>
    <property type="molecule type" value="Genomic_DNA"/>
</dbReference>
<dbReference type="Pfam" id="PF00107">
    <property type="entry name" value="ADH_zinc_N"/>
    <property type="match status" value="1"/>
</dbReference>
<dbReference type="GO" id="GO:0043880">
    <property type="term" value="F:crotonyl-CoA reductase activity"/>
    <property type="evidence" value="ECO:0007669"/>
    <property type="project" value="InterPro"/>
</dbReference>
<dbReference type="InterPro" id="IPR013154">
    <property type="entry name" value="ADH-like_N"/>
</dbReference>
<name>A0A7W8ELU1_9ACTN</name>
<keyword evidence="4" id="KW-1185">Reference proteome</keyword>
<dbReference type="Gene3D" id="3.90.180.10">
    <property type="entry name" value="Medium-chain alcohol dehydrogenases, catalytic domain"/>
    <property type="match status" value="2"/>
</dbReference>
<evidence type="ECO:0000313" key="3">
    <source>
        <dbReference type="EMBL" id="MBB5083247.1"/>
    </source>
</evidence>
<dbReference type="Pfam" id="PF08240">
    <property type="entry name" value="ADH_N"/>
    <property type="match status" value="1"/>
</dbReference>
<accession>A0A7W8ELU1</accession>
<dbReference type="SUPFAM" id="SSF50129">
    <property type="entry name" value="GroES-like"/>
    <property type="match status" value="1"/>
</dbReference>
<proteinExistence type="predicted"/>
<dbReference type="InterPro" id="IPR036291">
    <property type="entry name" value="NAD(P)-bd_dom_sf"/>
</dbReference>
<dbReference type="NCBIfam" id="TIGR01751">
    <property type="entry name" value="crot-CoA-red"/>
    <property type="match status" value="1"/>
</dbReference>